<dbReference type="Pfam" id="PF02743">
    <property type="entry name" value="dCache_1"/>
    <property type="match status" value="1"/>
</dbReference>
<keyword evidence="7 8" id="KW-0807">Transducer</keyword>
<dbReference type="CDD" id="cd12912">
    <property type="entry name" value="PDC2_MCP_like"/>
    <property type="match status" value="1"/>
</dbReference>
<evidence type="ECO:0000256" key="6">
    <source>
        <dbReference type="ARBA" id="ARBA00023136"/>
    </source>
</evidence>
<protein>
    <submittedName>
        <fullName evidence="11">Methyl-accepting chemotaxis protein</fullName>
    </submittedName>
</protein>
<keyword evidence="12" id="KW-1185">Reference proteome</keyword>
<keyword evidence="5 9" id="KW-1133">Transmembrane helix</keyword>
<dbReference type="PANTHER" id="PTHR32089">
    <property type="entry name" value="METHYL-ACCEPTING CHEMOTAXIS PROTEIN MCPB"/>
    <property type="match status" value="1"/>
</dbReference>
<dbReference type="CDD" id="cd12914">
    <property type="entry name" value="PDC1_DGC_like"/>
    <property type="match status" value="1"/>
</dbReference>
<organism evidence="11 12">
    <name type="scientific">Acetoanaerobium pronyense</name>
    <dbReference type="NCBI Taxonomy" id="1482736"/>
    <lineage>
        <taxon>Bacteria</taxon>
        <taxon>Bacillati</taxon>
        <taxon>Bacillota</taxon>
        <taxon>Clostridia</taxon>
        <taxon>Peptostreptococcales</taxon>
        <taxon>Filifactoraceae</taxon>
        <taxon>Acetoanaerobium</taxon>
    </lineage>
</organism>
<dbReference type="SMART" id="SM00283">
    <property type="entry name" value="MA"/>
    <property type="match status" value="1"/>
</dbReference>
<evidence type="ECO:0000256" key="9">
    <source>
        <dbReference type="SAM" id="Phobius"/>
    </source>
</evidence>
<evidence type="ECO:0000256" key="7">
    <source>
        <dbReference type="ARBA" id="ARBA00023224"/>
    </source>
</evidence>
<evidence type="ECO:0000256" key="1">
    <source>
        <dbReference type="ARBA" id="ARBA00004651"/>
    </source>
</evidence>
<comment type="caution">
    <text evidence="11">The sequence shown here is derived from an EMBL/GenBank/DDBJ whole genome shotgun (WGS) entry which is preliminary data.</text>
</comment>
<dbReference type="InterPro" id="IPR033479">
    <property type="entry name" value="dCache_1"/>
</dbReference>
<evidence type="ECO:0000256" key="5">
    <source>
        <dbReference type="ARBA" id="ARBA00022989"/>
    </source>
</evidence>
<dbReference type="PANTHER" id="PTHR32089:SF112">
    <property type="entry name" value="LYSOZYME-LIKE PROTEIN-RELATED"/>
    <property type="match status" value="1"/>
</dbReference>
<dbReference type="InterPro" id="IPR004089">
    <property type="entry name" value="MCPsignal_dom"/>
</dbReference>
<dbReference type="InterPro" id="IPR029151">
    <property type="entry name" value="Sensor-like_sf"/>
</dbReference>
<feature type="domain" description="Methyl-accepting transducer" evidence="10">
    <location>
        <begin position="381"/>
        <end position="638"/>
    </location>
</feature>
<dbReference type="SUPFAM" id="SSF58104">
    <property type="entry name" value="Methyl-accepting chemotaxis protein (MCP) signaling domain"/>
    <property type="match status" value="1"/>
</dbReference>
<keyword evidence="3" id="KW-0145">Chemotaxis</keyword>
<feature type="transmembrane region" description="Helical" evidence="9">
    <location>
        <begin position="6"/>
        <end position="30"/>
    </location>
</feature>
<evidence type="ECO:0000256" key="4">
    <source>
        <dbReference type="ARBA" id="ARBA00022692"/>
    </source>
</evidence>
<evidence type="ECO:0000256" key="3">
    <source>
        <dbReference type="ARBA" id="ARBA00022500"/>
    </source>
</evidence>
<dbReference type="RefSeq" id="WP_209661183.1">
    <property type="nucleotide sequence ID" value="NZ_JAGGLI010000021.1"/>
</dbReference>
<feature type="transmembrane region" description="Helical" evidence="9">
    <location>
        <begin position="283"/>
        <end position="303"/>
    </location>
</feature>
<dbReference type="Gene3D" id="6.10.340.10">
    <property type="match status" value="1"/>
</dbReference>
<evidence type="ECO:0000256" key="2">
    <source>
        <dbReference type="ARBA" id="ARBA00022475"/>
    </source>
</evidence>
<proteinExistence type="predicted"/>
<dbReference type="Proteomes" id="UP001314903">
    <property type="component" value="Unassembled WGS sequence"/>
</dbReference>
<name>A0ABS4KNC1_9FIRM</name>
<dbReference type="Pfam" id="PF00015">
    <property type="entry name" value="MCPsignal"/>
    <property type="match status" value="1"/>
</dbReference>
<accession>A0ABS4KNC1</accession>
<dbReference type="Gene3D" id="3.30.450.20">
    <property type="entry name" value="PAS domain"/>
    <property type="match status" value="1"/>
</dbReference>
<dbReference type="EMBL" id="JAGGLI010000021">
    <property type="protein sequence ID" value="MBP2028129.1"/>
    <property type="molecule type" value="Genomic_DNA"/>
</dbReference>
<evidence type="ECO:0000313" key="11">
    <source>
        <dbReference type="EMBL" id="MBP2028129.1"/>
    </source>
</evidence>
<evidence type="ECO:0000313" key="12">
    <source>
        <dbReference type="Proteomes" id="UP001314903"/>
    </source>
</evidence>
<sequence length="667" mass="72615">MKKGLALKIAVYIGIFVISIALITGSVSVFMSRNYMIREAEIGMSQVTHLGAEKIELAIKYRLDILNEIAERDRTQTMDFDIQRESLLDDVKRLGYLDMAIVDLNGQARYILEDNIADLSDRDYIKRALSGEATVSDVLISRVTNSAVLMYAVPIKENGRVLGVLLARRDGNALADITNEMGYGETGYAYVINDKGVTVAHPNRELVMEQFQPIEVAKTDSKFAPVSDLFNKILSERQGISSYTFDGAVLYAAFEPIDGTNWFLVITANQSEVLSGVLNLTRVLIYIILGLLTLSIFIAFALGKSLAKPIISLTEIVKRQSNLDFSEIDSKSSNYLTKRKDEIGLMATELISMSKNVRDLLINVSDTSSNVSATSEELTATSQQSASASEEVAQAVNEIAKGASEQAGNISEASSSLDSLGQDIESNKVKSNELLESSNEISNLVNSGIEVVTDLGEKTKDNSNAAKVVFESILKTRESSQKIGEASSLITSISDQTNLLALNASIEAARAGEHGRGFAVVADEIRKLAEQSRNTTTTIDDMVEKLKVDAEVAVQKMEEAGKIVKLQEDSVVKTRETFEGISSAIKNSELIVNEISGSANDMNLKKENIMSNIEMLSAVSEENAASTEETSAAIEEQTAAAQEIANASSELSEMAQSLQDMIRRFTF</sequence>
<comment type="subcellular location">
    <subcellularLocation>
        <location evidence="1">Cell membrane</location>
        <topology evidence="1">Multi-pass membrane protein</topology>
    </subcellularLocation>
</comment>
<dbReference type="SUPFAM" id="SSF103190">
    <property type="entry name" value="Sensory domain-like"/>
    <property type="match status" value="1"/>
</dbReference>
<evidence type="ECO:0000256" key="8">
    <source>
        <dbReference type="PROSITE-ProRule" id="PRU00284"/>
    </source>
</evidence>
<gene>
    <name evidence="11" type="ORF">J2Z35_001928</name>
</gene>
<dbReference type="PROSITE" id="PS50111">
    <property type="entry name" value="CHEMOTAXIS_TRANSDUC_2"/>
    <property type="match status" value="1"/>
</dbReference>
<reference evidence="11 12" key="1">
    <citation type="submission" date="2021-03" db="EMBL/GenBank/DDBJ databases">
        <title>Genomic Encyclopedia of Type Strains, Phase IV (KMG-IV): sequencing the most valuable type-strain genomes for metagenomic binning, comparative biology and taxonomic classification.</title>
        <authorList>
            <person name="Goeker M."/>
        </authorList>
    </citation>
    <scope>NUCLEOTIDE SEQUENCE [LARGE SCALE GENOMIC DNA]</scope>
    <source>
        <strain evidence="11 12">DSM 27512</strain>
    </source>
</reference>
<keyword evidence="6 9" id="KW-0472">Membrane</keyword>
<keyword evidence="2" id="KW-1003">Cell membrane</keyword>
<dbReference type="Gene3D" id="1.10.287.950">
    <property type="entry name" value="Methyl-accepting chemotaxis protein"/>
    <property type="match status" value="1"/>
</dbReference>
<evidence type="ECO:0000259" key="10">
    <source>
        <dbReference type="PROSITE" id="PS50111"/>
    </source>
</evidence>
<keyword evidence="4 9" id="KW-0812">Transmembrane</keyword>